<reference evidence="1" key="1">
    <citation type="submission" date="2020-08" db="EMBL/GenBank/DDBJ databases">
        <title>Multicomponent nature underlies the extraordinary mechanical properties of spider dragline silk.</title>
        <authorList>
            <person name="Kono N."/>
            <person name="Nakamura H."/>
            <person name="Mori M."/>
            <person name="Yoshida Y."/>
            <person name="Ohtoshi R."/>
            <person name="Malay A.D."/>
            <person name="Moran D.A.P."/>
            <person name="Tomita M."/>
            <person name="Numata K."/>
            <person name="Arakawa K."/>
        </authorList>
    </citation>
    <scope>NUCLEOTIDE SEQUENCE</scope>
</reference>
<organism evidence="1 2">
    <name type="scientific">Nephila pilipes</name>
    <name type="common">Giant wood spider</name>
    <name type="synonym">Nephila maculata</name>
    <dbReference type="NCBI Taxonomy" id="299642"/>
    <lineage>
        <taxon>Eukaryota</taxon>
        <taxon>Metazoa</taxon>
        <taxon>Ecdysozoa</taxon>
        <taxon>Arthropoda</taxon>
        <taxon>Chelicerata</taxon>
        <taxon>Arachnida</taxon>
        <taxon>Araneae</taxon>
        <taxon>Araneomorphae</taxon>
        <taxon>Entelegynae</taxon>
        <taxon>Araneoidea</taxon>
        <taxon>Nephilidae</taxon>
        <taxon>Nephila</taxon>
    </lineage>
</organism>
<keyword evidence="2" id="KW-1185">Reference proteome</keyword>
<name>A0A8X6NEU5_NEPPI</name>
<dbReference type="PANTHER" id="PTHR45913">
    <property type="entry name" value="EPM2A-INTERACTING PROTEIN 1"/>
    <property type="match status" value="1"/>
</dbReference>
<evidence type="ECO:0000313" key="2">
    <source>
        <dbReference type="Proteomes" id="UP000887013"/>
    </source>
</evidence>
<dbReference type="AlphaFoldDB" id="A0A8X6NEU5"/>
<dbReference type="Proteomes" id="UP000887013">
    <property type="component" value="Unassembled WGS sequence"/>
</dbReference>
<evidence type="ECO:0000313" key="1">
    <source>
        <dbReference type="EMBL" id="GFT10845.1"/>
    </source>
</evidence>
<accession>A0A8X6NEU5</accession>
<gene>
    <name evidence="1" type="primary">g.100826</name>
    <name evidence="1" type="ORF">NPIL_163401</name>
</gene>
<dbReference type="EMBL" id="BMAW01103778">
    <property type="protein sequence ID" value="GFT10845.1"/>
    <property type="molecule type" value="Genomic_DNA"/>
</dbReference>
<comment type="caution">
    <text evidence="1">The sequence shown here is derived from an EMBL/GenBank/DDBJ whole genome shotgun (WGS) entry which is preliminary data.</text>
</comment>
<dbReference type="PANTHER" id="PTHR45913:SF5">
    <property type="entry name" value="GENERAL TRANSCRIPTION FACTOR II-I REPEAT DOMAIN-CONTAINING PROTEIN 2A-LIKE PROTEIN"/>
    <property type="match status" value="1"/>
</dbReference>
<dbReference type="OrthoDB" id="6417149at2759"/>
<sequence>MSPVSENKLQEFTQALKKLHAKFETRFQGLKNIQSSLDVFSMPFNIDPENVSTKLQLEIIEMQCSTHLKQLFLNSTKLDFYRALPKAEFPKIIAHAPENYSDGCGSKLTNEVDQLQKYKAIIYIMCVNQPNAGDTVVYWKFLIRREC</sequence>
<proteinExistence type="predicted"/>
<protein>
    <submittedName>
        <fullName evidence="1">General transcription factor II-I repeat domain-containing protein 2B</fullName>
    </submittedName>
</protein>